<keyword evidence="2" id="KW-1185">Reference proteome</keyword>
<gene>
    <name evidence="1" type="ORF">HPB49_005914</name>
</gene>
<evidence type="ECO:0000313" key="2">
    <source>
        <dbReference type="Proteomes" id="UP000821865"/>
    </source>
</evidence>
<dbReference type="EMBL" id="CM023471">
    <property type="protein sequence ID" value="KAH7965289.1"/>
    <property type="molecule type" value="Genomic_DNA"/>
</dbReference>
<organism evidence="1 2">
    <name type="scientific">Dermacentor silvarum</name>
    <name type="common">Tick</name>
    <dbReference type="NCBI Taxonomy" id="543639"/>
    <lineage>
        <taxon>Eukaryota</taxon>
        <taxon>Metazoa</taxon>
        <taxon>Ecdysozoa</taxon>
        <taxon>Arthropoda</taxon>
        <taxon>Chelicerata</taxon>
        <taxon>Arachnida</taxon>
        <taxon>Acari</taxon>
        <taxon>Parasitiformes</taxon>
        <taxon>Ixodida</taxon>
        <taxon>Ixodoidea</taxon>
        <taxon>Ixodidae</taxon>
        <taxon>Rhipicephalinae</taxon>
        <taxon>Dermacentor</taxon>
    </lineage>
</organism>
<evidence type="ECO:0000313" key="1">
    <source>
        <dbReference type="EMBL" id="KAH7965289.1"/>
    </source>
</evidence>
<proteinExistence type="predicted"/>
<dbReference type="Proteomes" id="UP000821865">
    <property type="component" value="Chromosome 2"/>
</dbReference>
<sequence length="504" mass="55243">MGDKWTKCTSDSVPYKHGKEERVDAASSPCVPLPFSREGDFSRRPRKERKKGLPVNAVSSIVLPSLERSGSTNMPNELDAFTQLTSADTRRTLLSQLGIAPITHSAEAVPLPPDLHSNLIIPPIPKNMHPEHDGKRRAARAKALHKQYGDSSEVAYADVATYSSGSRMVLAVTNNQARLLASGSISSETAEEAATALALISTSATKLLSDSKSALSNFAKGLVSRTTARFLRFWRTTRTASRETRRSTPSPEVLLSGPESDPLRQPRCVCLPSEIPTHHRDTRRVYAPPAHSLTLTQASHWRQFQTPALRGGKSHSAPGAEGITPQMLRNLAARQYAIGAIALARLDWVARARGFLADQKTEFWRRRSTAHFIADVVSTLADAKARGDVVLLVWIDIQGAFDSLLHPVIRQALDLLGINGNLRRFLMSFLHGRTLRFLSSCKLCVIPGDFLHVLTVPTFPHPPSPTTAESYWETLLASSAATDQRRIIADALKRIVVQGLSFAL</sequence>
<comment type="caution">
    <text evidence="1">The sequence shown here is derived from an EMBL/GenBank/DDBJ whole genome shotgun (WGS) entry which is preliminary data.</text>
</comment>
<protein>
    <submittedName>
        <fullName evidence="1">Uncharacterized protein</fullName>
    </submittedName>
</protein>
<name>A0ACB8DB37_DERSI</name>
<accession>A0ACB8DB37</accession>
<reference evidence="1" key="1">
    <citation type="submission" date="2020-05" db="EMBL/GenBank/DDBJ databases">
        <title>Large-scale comparative analyses of tick genomes elucidate their genetic diversity and vector capacities.</title>
        <authorList>
            <person name="Jia N."/>
            <person name="Wang J."/>
            <person name="Shi W."/>
            <person name="Du L."/>
            <person name="Sun Y."/>
            <person name="Zhan W."/>
            <person name="Jiang J."/>
            <person name="Wang Q."/>
            <person name="Zhang B."/>
            <person name="Ji P."/>
            <person name="Sakyi L.B."/>
            <person name="Cui X."/>
            <person name="Yuan T."/>
            <person name="Jiang B."/>
            <person name="Yang W."/>
            <person name="Lam T.T.-Y."/>
            <person name="Chang Q."/>
            <person name="Ding S."/>
            <person name="Wang X."/>
            <person name="Zhu J."/>
            <person name="Ruan X."/>
            <person name="Zhao L."/>
            <person name="Wei J."/>
            <person name="Que T."/>
            <person name="Du C."/>
            <person name="Cheng J."/>
            <person name="Dai P."/>
            <person name="Han X."/>
            <person name="Huang E."/>
            <person name="Gao Y."/>
            <person name="Liu J."/>
            <person name="Shao H."/>
            <person name="Ye R."/>
            <person name="Li L."/>
            <person name="Wei W."/>
            <person name="Wang X."/>
            <person name="Wang C."/>
            <person name="Yang T."/>
            <person name="Huo Q."/>
            <person name="Li W."/>
            <person name="Guo W."/>
            <person name="Chen H."/>
            <person name="Zhou L."/>
            <person name="Ni X."/>
            <person name="Tian J."/>
            <person name="Zhou Y."/>
            <person name="Sheng Y."/>
            <person name="Liu T."/>
            <person name="Pan Y."/>
            <person name="Xia L."/>
            <person name="Li J."/>
            <person name="Zhao F."/>
            <person name="Cao W."/>
        </authorList>
    </citation>
    <scope>NUCLEOTIDE SEQUENCE</scope>
    <source>
        <strain evidence="1">Dsil-2018</strain>
    </source>
</reference>